<reference evidence="2 3" key="1">
    <citation type="submission" date="2018-06" db="EMBL/GenBank/DDBJ databases">
        <title>Genomic Encyclopedia of Archaeal and Bacterial Type Strains, Phase II (KMG-II): from individual species to whole genera.</title>
        <authorList>
            <person name="Goeker M."/>
        </authorList>
    </citation>
    <scope>NUCLEOTIDE SEQUENCE [LARGE SCALE GENOMIC DNA]</scope>
    <source>
        <strain evidence="2 3">DSM 27372</strain>
    </source>
</reference>
<accession>A0A318UEZ2</accession>
<protein>
    <submittedName>
        <fullName evidence="2">Peptidase S41-like protein</fullName>
    </submittedName>
</protein>
<dbReference type="PANTHER" id="PTHR32060:SF30">
    <property type="entry name" value="CARBOXY-TERMINAL PROCESSING PROTEASE CTPA"/>
    <property type="match status" value="1"/>
</dbReference>
<dbReference type="OrthoDB" id="5480566at2"/>
<comment type="caution">
    <text evidence="2">The sequence shown here is derived from an EMBL/GenBank/DDBJ whole genome shotgun (WGS) entry which is preliminary data.</text>
</comment>
<dbReference type="InterPro" id="IPR005151">
    <property type="entry name" value="Tail-specific_protease"/>
</dbReference>
<name>A0A318UEZ2_9SPHI</name>
<dbReference type="GO" id="GO:0004175">
    <property type="term" value="F:endopeptidase activity"/>
    <property type="evidence" value="ECO:0007669"/>
    <property type="project" value="TreeGrafter"/>
</dbReference>
<gene>
    <name evidence="2" type="ORF">B0O44_103408</name>
</gene>
<dbReference type="GO" id="GO:0030288">
    <property type="term" value="C:outer membrane-bounded periplasmic space"/>
    <property type="evidence" value="ECO:0007669"/>
    <property type="project" value="TreeGrafter"/>
</dbReference>
<feature type="domain" description="Tail specific protease" evidence="1">
    <location>
        <begin position="349"/>
        <end position="563"/>
    </location>
</feature>
<dbReference type="AlphaFoldDB" id="A0A318UEZ2"/>
<dbReference type="SUPFAM" id="SSF52096">
    <property type="entry name" value="ClpP/crotonase"/>
    <property type="match status" value="1"/>
</dbReference>
<proteinExistence type="predicted"/>
<dbReference type="RefSeq" id="WP_110829882.1">
    <property type="nucleotide sequence ID" value="NZ_QKLU01000003.1"/>
</dbReference>
<evidence type="ECO:0000313" key="2">
    <source>
        <dbReference type="EMBL" id="PYF74962.1"/>
    </source>
</evidence>
<dbReference type="InterPro" id="IPR029045">
    <property type="entry name" value="ClpP/crotonase-like_dom_sf"/>
</dbReference>
<sequence length="587" mass="67048">MRKKIAFLVLSFVGTFCFGQQSLYLQQLKLAGHFTKSGDHKNAALAYTRALKLTEEMDANDQYNAACSWSLAGRPDSAFYFLEQIAGKSYFDLEHLIKDKDLELLHRDHRWGALVNRIKNVKLYRMKSEALYQDFDLMVSALKEAHTGLYWYNTKPAFDSICVQQRAKIKSGMTALDFYNVLAPVVAFTKEGHSFLRLDKRSQAYLKFKGSFFPFYIKVLDHKVYLINDLGNLKTRGKLLSKVNGNSIESIMEKFLSYEPSDGFNTTSKYRWIEEEAKFNIYYSRAYPQTAYFDIEVTDPLNGQTSTYKNIPAVGSKEFNDNYKKVGSAIQGTFYTAPIILKTDSIPNTALLTINSFSEKKYKTAKINFKQFIKEAFEQIDRKNLQNLILDIRNNGGGNEGYEEYVMSYLIEKDYKKYDYVQASAFSYSFYANSDYKYDYQTLDSIMVAEHYRANDGRLLRKEGVLPHYGPRDKAFKGKIFVLTTGLTYSGGAEFATLLKNYTNAVFIGEETGGGYYGNTSGIRITLKLPASKLEIGIPLLKFAVHTENQSQAFGRGLIPDYKIEPTIVEYLSGFDPLMQKALDLVR</sequence>
<keyword evidence="3" id="KW-1185">Reference proteome</keyword>
<dbReference type="GO" id="GO:0008236">
    <property type="term" value="F:serine-type peptidase activity"/>
    <property type="evidence" value="ECO:0007669"/>
    <property type="project" value="InterPro"/>
</dbReference>
<dbReference type="Pfam" id="PF03572">
    <property type="entry name" value="Peptidase_S41"/>
    <property type="match status" value="1"/>
</dbReference>
<dbReference type="GO" id="GO:0007165">
    <property type="term" value="P:signal transduction"/>
    <property type="evidence" value="ECO:0007669"/>
    <property type="project" value="TreeGrafter"/>
</dbReference>
<evidence type="ECO:0000313" key="3">
    <source>
        <dbReference type="Proteomes" id="UP000248198"/>
    </source>
</evidence>
<dbReference type="Gene3D" id="3.90.226.10">
    <property type="entry name" value="2-enoyl-CoA Hydratase, Chain A, domain 1"/>
    <property type="match status" value="1"/>
</dbReference>
<evidence type="ECO:0000259" key="1">
    <source>
        <dbReference type="Pfam" id="PF03572"/>
    </source>
</evidence>
<organism evidence="2 3">
    <name type="scientific">Pedobacter nutrimenti</name>
    <dbReference type="NCBI Taxonomy" id="1241337"/>
    <lineage>
        <taxon>Bacteria</taxon>
        <taxon>Pseudomonadati</taxon>
        <taxon>Bacteroidota</taxon>
        <taxon>Sphingobacteriia</taxon>
        <taxon>Sphingobacteriales</taxon>
        <taxon>Sphingobacteriaceae</taxon>
        <taxon>Pedobacter</taxon>
    </lineage>
</organism>
<dbReference type="GO" id="GO:0006508">
    <property type="term" value="P:proteolysis"/>
    <property type="evidence" value="ECO:0007669"/>
    <property type="project" value="InterPro"/>
</dbReference>
<dbReference type="Proteomes" id="UP000248198">
    <property type="component" value="Unassembled WGS sequence"/>
</dbReference>
<dbReference type="EMBL" id="QKLU01000003">
    <property type="protein sequence ID" value="PYF74962.1"/>
    <property type="molecule type" value="Genomic_DNA"/>
</dbReference>
<dbReference type="PANTHER" id="PTHR32060">
    <property type="entry name" value="TAIL-SPECIFIC PROTEASE"/>
    <property type="match status" value="1"/>
</dbReference>